<evidence type="ECO:0000313" key="2">
    <source>
        <dbReference type="EMBL" id="CAA0091785.1"/>
    </source>
</evidence>
<proteinExistence type="predicted"/>
<keyword evidence="2" id="KW-0560">Oxidoreductase</keyword>
<dbReference type="EC" id="1.1.1.394" evidence="2"/>
<protein>
    <submittedName>
        <fullName evidence="2">Aurachin B dehydrogenase</fullName>
        <ecNumber evidence="2">1.1.1.394</ecNumber>
    </submittedName>
</protein>
<dbReference type="OrthoDB" id="7941246at2"/>
<accession>A0A5S9NN84</accession>
<dbReference type="AlphaFoldDB" id="A0A5S9NN84"/>
<dbReference type="Pfam" id="PF01370">
    <property type="entry name" value="Epimerase"/>
    <property type="match status" value="1"/>
</dbReference>
<dbReference type="GO" id="GO:0005737">
    <property type="term" value="C:cytoplasm"/>
    <property type="evidence" value="ECO:0007669"/>
    <property type="project" value="TreeGrafter"/>
</dbReference>
<sequence length="332" mass="36814">MKIFITGATGLIGANSTLELLRAGYQVRLLVRNADNARAYFKAHGFDIDDIVVADMLDKASVKAGMAGCDAVLHSAAIVDLDARNAERTRETNLQSIESVIGSACELGIGKILYVSSMSVFYDFSQPVLTEETPMADVHDAYSLSKKLCETRIRELQRQGYPIISTYPSAVFGPDDPKLAESNSAIIRFLTSVVPLTSSGMQFIDARDIAIAHRLLLEGELDNDRTKERYILGGTFVRWPELADLLERAAGQKLWRLPVPGPLFRVVGVLFDWVRHLVPIEFPISREATRIVTQLPLAESSRLHARTGLEFRPPLDTLTDTIAWMRKTGKVK</sequence>
<evidence type="ECO:0000313" key="3">
    <source>
        <dbReference type="Proteomes" id="UP000441399"/>
    </source>
</evidence>
<dbReference type="Proteomes" id="UP000441399">
    <property type="component" value="Unassembled WGS sequence"/>
</dbReference>
<dbReference type="InterPro" id="IPR051783">
    <property type="entry name" value="NAD(P)-dependent_oxidoreduct"/>
</dbReference>
<dbReference type="PANTHER" id="PTHR48079">
    <property type="entry name" value="PROTEIN YEEZ"/>
    <property type="match status" value="1"/>
</dbReference>
<dbReference type="SUPFAM" id="SSF51735">
    <property type="entry name" value="NAD(P)-binding Rossmann-fold domains"/>
    <property type="match status" value="1"/>
</dbReference>
<keyword evidence="3" id="KW-1185">Reference proteome</keyword>
<dbReference type="InterPro" id="IPR036291">
    <property type="entry name" value="NAD(P)-bd_dom_sf"/>
</dbReference>
<reference evidence="2 3" key="1">
    <citation type="submission" date="2019-11" db="EMBL/GenBank/DDBJ databases">
        <authorList>
            <person name="Holert J."/>
        </authorList>
    </citation>
    <scope>NUCLEOTIDE SEQUENCE [LARGE SCALE GENOMIC DNA]</scope>
    <source>
        <strain evidence="2">SB11_3</strain>
    </source>
</reference>
<feature type="domain" description="NAD-dependent epimerase/dehydratase" evidence="1">
    <location>
        <begin position="3"/>
        <end position="219"/>
    </location>
</feature>
<dbReference type="EMBL" id="CACSIO010000002">
    <property type="protein sequence ID" value="CAA0091785.1"/>
    <property type="molecule type" value="Genomic_DNA"/>
</dbReference>
<organism evidence="2 3">
    <name type="scientific">BD1-7 clade bacterium</name>
    <dbReference type="NCBI Taxonomy" id="2029982"/>
    <lineage>
        <taxon>Bacteria</taxon>
        <taxon>Pseudomonadati</taxon>
        <taxon>Pseudomonadota</taxon>
        <taxon>Gammaproteobacteria</taxon>
        <taxon>Cellvibrionales</taxon>
        <taxon>Spongiibacteraceae</taxon>
        <taxon>BD1-7 clade</taxon>
    </lineage>
</organism>
<dbReference type="PANTHER" id="PTHR48079:SF6">
    <property type="entry name" value="NAD(P)-BINDING DOMAIN-CONTAINING PROTEIN-RELATED"/>
    <property type="match status" value="1"/>
</dbReference>
<name>A0A5S9NN84_9GAMM</name>
<dbReference type="Gene3D" id="3.40.50.720">
    <property type="entry name" value="NAD(P)-binding Rossmann-like Domain"/>
    <property type="match status" value="1"/>
</dbReference>
<dbReference type="GO" id="GO:0004029">
    <property type="term" value="F:aldehyde dehydrogenase (NAD+) activity"/>
    <property type="evidence" value="ECO:0007669"/>
    <property type="project" value="TreeGrafter"/>
</dbReference>
<dbReference type="InterPro" id="IPR001509">
    <property type="entry name" value="Epimerase_deHydtase"/>
</dbReference>
<evidence type="ECO:0000259" key="1">
    <source>
        <dbReference type="Pfam" id="PF01370"/>
    </source>
</evidence>
<gene>
    <name evidence="2" type="primary">auaH_2</name>
    <name evidence="2" type="ORF">OPDIPICF_03712</name>
</gene>